<evidence type="ECO:0000313" key="3">
    <source>
        <dbReference type="Proteomes" id="UP001374535"/>
    </source>
</evidence>
<name>A0AAQ3SA42_VIGMU</name>
<organism evidence="2 3">
    <name type="scientific">Vigna mungo</name>
    <name type="common">Black gram</name>
    <name type="synonym">Phaseolus mungo</name>
    <dbReference type="NCBI Taxonomy" id="3915"/>
    <lineage>
        <taxon>Eukaryota</taxon>
        <taxon>Viridiplantae</taxon>
        <taxon>Streptophyta</taxon>
        <taxon>Embryophyta</taxon>
        <taxon>Tracheophyta</taxon>
        <taxon>Spermatophyta</taxon>
        <taxon>Magnoliopsida</taxon>
        <taxon>eudicotyledons</taxon>
        <taxon>Gunneridae</taxon>
        <taxon>Pentapetalae</taxon>
        <taxon>rosids</taxon>
        <taxon>fabids</taxon>
        <taxon>Fabales</taxon>
        <taxon>Fabaceae</taxon>
        <taxon>Papilionoideae</taxon>
        <taxon>50 kb inversion clade</taxon>
        <taxon>NPAAA clade</taxon>
        <taxon>indigoferoid/millettioid clade</taxon>
        <taxon>Phaseoleae</taxon>
        <taxon>Vigna</taxon>
    </lineage>
</organism>
<dbReference type="AlphaFoldDB" id="A0AAQ3SA42"/>
<keyword evidence="3" id="KW-1185">Reference proteome</keyword>
<sequence length="105" mass="12257">MHNIPYNLLQHISHKTRQIKFIDKKATPSSSLKELLYFFIQCYSTKNIVSLLCWMIAVPKYVVRRVRACVYDVAVAQNAHFYIPCAAASFLCHFETIFSRISNHF</sequence>
<dbReference type="EMBL" id="CP144700">
    <property type="protein sequence ID" value="WVZ23117.1"/>
    <property type="molecule type" value="Genomic_DNA"/>
</dbReference>
<feature type="transmembrane region" description="Helical" evidence="1">
    <location>
        <begin position="35"/>
        <end position="57"/>
    </location>
</feature>
<keyword evidence="1" id="KW-0812">Transmembrane</keyword>
<keyword evidence="1" id="KW-1133">Transmembrane helix</keyword>
<evidence type="ECO:0000256" key="1">
    <source>
        <dbReference type="SAM" id="Phobius"/>
    </source>
</evidence>
<proteinExistence type="predicted"/>
<dbReference type="Proteomes" id="UP001374535">
    <property type="component" value="Chromosome 1"/>
</dbReference>
<protein>
    <submittedName>
        <fullName evidence="2">Uncharacterized protein</fullName>
    </submittedName>
</protein>
<reference evidence="2 3" key="1">
    <citation type="journal article" date="2023" name="Life. Sci Alliance">
        <title>Evolutionary insights into 3D genome organization and epigenetic landscape of Vigna mungo.</title>
        <authorList>
            <person name="Junaid A."/>
            <person name="Singh B."/>
            <person name="Bhatia S."/>
        </authorList>
    </citation>
    <scope>NUCLEOTIDE SEQUENCE [LARGE SCALE GENOMIC DNA]</scope>
    <source>
        <strain evidence="2">Urdbean</strain>
    </source>
</reference>
<evidence type="ECO:0000313" key="2">
    <source>
        <dbReference type="EMBL" id="WVZ23117.1"/>
    </source>
</evidence>
<gene>
    <name evidence="2" type="ORF">V8G54_001661</name>
</gene>
<keyword evidence="1" id="KW-0472">Membrane</keyword>
<accession>A0AAQ3SA42</accession>